<keyword evidence="3" id="KW-1185">Reference proteome</keyword>
<dbReference type="Proteomes" id="UP000198379">
    <property type="component" value="Unassembled WGS sequence"/>
</dbReference>
<reference evidence="2 3" key="1">
    <citation type="submission" date="2017-06" db="EMBL/GenBank/DDBJ databases">
        <authorList>
            <person name="Kim H.J."/>
            <person name="Triplett B.A."/>
        </authorList>
    </citation>
    <scope>NUCLEOTIDE SEQUENCE [LARGE SCALE GENOMIC DNA]</scope>
    <source>
        <strain evidence="2 3">DSM 25597</strain>
    </source>
</reference>
<feature type="region of interest" description="Disordered" evidence="1">
    <location>
        <begin position="111"/>
        <end position="134"/>
    </location>
</feature>
<dbReference type="EMBL" id="FZNY01000007">
    <property type="protein sequence ID" value="SNS18650.1"/>
    <property type="molecule type" value="Genomic_DNA"/>
</dbReference>
<accession>A0A239CEW3</accession>
<sequence length="164" mass="18533">MEKIKNRILILSLIIGFFSCETEEINSYEEQQKTYNIRSESDYLSNTEGNDYEGFSVCKTCSEGYSINEFSSDTHNPKRTGDQADDHGNPEDGDNKVLLICKVCNQSLDSEGNYSNTPNPKRTGDQADDYGNPEDGDGKESLVCIICNQIYDYKNSYNHKFCAK</sequence>
<organism evidence="2 3">
    <name type="scientific">Dokdonia pacifica</name>
    <dbReference type="NCBI Taxonomy" id="1627892"/>
    <lineage>
        <taxon>Bacteria</taxon>
        <taxon>Pseudomonadati</taxon>
        <taxon>Bacteroidota</taxon>
        <taxon>Flavobacteriia</taxon>
        <taxon>Flavobacteriales</taxon>
        <taxon>Flavobacteriaceae</taxon>
        <taxon>Dokdonia</taxon>
    </lineage>
</organism>
<evidence type="ECO:0000313" key="2">
    <source>
        <dbReference type="EMBL" id="SNS18650.1"/>
    </source>
</evidence>
<feature type="compositionally biased region" description="Basic and acidic residues" evidence="1">
    <location>
        <begin position="75"/>
        <end position="91"/>
    </location>
</feature>
<name>A0A239CEW3_9FLAO</name>
<evidence type="ECO:0008006" key="4">
    <source>
        <dbReference type="Google" id="ProtNLM"/>
    </source>
</evidence>
<dbReference type="RefSeq" id="WP_089373281.1">
    <property type="nucleotide sequence ID" value="NZ_BMEP01000004.1"/>
</dbReference>
<proteinExistence type="predicted"/>
<dbReference type="PROSITE" id="PS51257">
    <property type="entry name" value="PROKAR_LIPOPROTEIN"/>
    <property type="match status" value="1"/>
</dbReference>
<protein>
    <recommendedName>
        <fullName evidence="4">Lipoprotein</fullName>
    </recommendedName>
</protein>
<evidence type="ECO:0000256" key="1">
    <source>
        <dbReference type="SAM" id="MobiDB-lite"/>
    </source>
</evidence>
<feature type="compositionally biased region" description="Polar residues" evidence="1">
    <location>
        <begin position="111"/>
        <end position="120"/>
    </location>
</feature>
<dbReference type="AlphaFoldDB" id="A0A239CEW3"/>
<evidence type="ECO:0000313" key="3">
    <source>
        <dbReference type="Proteomes" id="UP000198379"/>
    </source>
</evidence>
<gene>
    <name evidence="2" type="ORF">SAMN06265376_107290</name>
</gene>
<feature type="region of interest" description="Disordered" evidence="1">
    <location>
        <begin position="69"/>
        <end position="91"/>
    </location>
</feature>